<name>A0A1B7IXB5_9ENTR</name>
<gene>
    <name evidence="3" type="ORF">M975_0077</name>
</gene>
<dbReference type="InterPro" id="IPR050708">
    <property type="entry name" value="T6SS_VgrG/RHS"/>
</dbReference>
<dbReference type="InterPro" id="IPR022385">
    <property type="entry name" value="Rhs_assc_core"/>
</dbReference>
<keyword evidence="4" id="KW-1185">Reference proteome</keyword>
<dbReference type="Gene3D" id="2.180.10.10">
    <property type="entry name" value="RHS repeat-associated core"/>
    <property type="match status" value="1"/>
</dbReference>
<organism evidence="3 4">
    <name type="scientific">Buttiauxella brennerae ATCC 51605</name>
    <dbReference type="NCBI Taxonomy" id="1354251"/>
    <lineage>
        <taxon>Bacteria</taxon>
        <taxon>Pseudomonadati</taxon>
        <taxon>Pseudomonadota</taxon>
        <taxon>Gammaproteobacteria</taxon>
        <taxon>Enterobacterales</taxon>
        <taxon>Enterobacteriaceae</taxon>
        <taxon>Buttiauxella</taxon>
    </lineage>
</organism>
<dbReference type="Pfam" id="PF03527">
    <property type="entry name" value="RHS"/>
    <property type="match status" value="1"/>
</dbReference>
<evidence type="ECO:0000256" key="1">
    <source>
        <dbReference type="ARBA" id="ARBA00009455"/>
    </source>
</evidence>
<comment type="similarity">
    <text evidence="1">Belongs to the RHS family.</text>
</comment>
<reference evidence="3 4" key="1">
    <citation type="submission" date="2016-04" db="EMBL/GenBank/DDBJ databases">
        <title>ATOL: Assembling a taxonomically balanced genome-scale reconstruction of the evolutionary history of the Enterobacteriaceae.</title>
        <authorList>
            <person name="Plunkett G.III."/>
            <person name="Neeno-Eckwall E.C."/>
            <person name="Glasner J.D."/>
            <person name="Perna N.T."/>
        </authorList>
    </citation>
    <scope>NUCLEOTIDE SEQUENCE [LARGE SCALE GENOMIC DNA]</scope>
    <source>
        <strain evidence="3 4">ATCC 51605</strain>
    </source>
</reference>
<feature type="domain" description="RHS protein conserved region" evidence="2">
    <location>
        <begin position="2"/>
        <end position="33"/>
    </location>
</feature>
<protein>
    <submittedName>
        <fullName evidence="3">Rhs family protein</fullName>
    </submittedName>
</protein>
<dbReference type="InterPro" id="IPR001826">
    <property type="entry name" value="RHS"/>
</dbReference>
<comment type="caution">
    <text evidence="3">The sequence shown here is derived from an EMBL/GenBank/DDBJ whole genome shotgun (WGS) entry which is preliminary data.</text>
</comment>
<dbReference type="PANTHER" id="PTHR32305">
    <property type="match status" value="1"/>
</dbReference>
<dbReference type="PRINTS" id="PR00394">
    <property type="entry name" value="RHSPROTEIN"/>
</dbReference>
<dbReference type="PATRIC" id="fig|1354251.4.peg.78"/>
<evidence type="ECO:0000313" key="3">
    <source>
        <dbReference type="EMBL" id="OAT34591.1"/>
    </source>
</evidence>
<sequence length="221" mass="24895">MHYAVTDTVGRIQELLTEDGTIVWRGKQQLWGREESANDDKLSCRLRFPGQYEDTESGLHYNRFRYYDSETGQYISADPIGLAGGVNPYGYVHNPLSWVDPLGLACVCPLTTQQLRDMEALRNGTDVAVRSAEDARKLLDNMAELRPHIDDFPANSGYLFKDTAFGDVWKQPKGTYRGDLYNTKNPLSDVVHDSNNILHDTNPHYNILFPDGTKAGIIITP</sequence>
<dbReference type="Proteomes" id="UP000078410">
    <property type="component" value="Unassembled WGS sequence"/>
</dbReference>
<evidence type="ECO:0000313" key="4">
    <source>
        <dbReference type="Proteomes" id="UP000078410"/>
    </source>
</evidence>
<dbReference type="NCBIfam" id="TIGR03696">
    <property type="entry name" value="Rhs_assc_core"/>
    <property type="match status" value="1"/>
</dbReference>
<accession>A0A1B7IXB5</accession>
<dbReference type="EMBL" id="LXER01000002">
    <property type="protein sequence ID" value="OAT34591.1"/>
    <property type="molecule type" value="Genomic_DNA"/>
</dbReference>
<proteinExistence type="inferred from homology"/>
<dbReference type="AlphaFoldDB" id="A0A1B7IXB5"/>
<evidence type="ECO:0000259" key="2">
    <source>
        <dbReference type="Pfam" id="PF03527"/>
    </source>
</evidence>
<dbReference type="PANTHER" id="PTHR32305:SF15">
    <property type="entry name" value="PROTEIN RHSA-RELATED"/>
    <property type="match status" value="1"/>
</dbReference>